<evidence type="ECO:0000313" key="3">
    <source>
        <dbReference type="Proteomes" id="UP000017837"/>
    </source>
</evidence>
<feature type="region of interest" description="Disordered" evidence="1">
    <location>
        <begin position="52"/>
        <end position="76"/>
    </location>
</feature>
<reference evidence="2 3" key="1">
    <citation type="journal article" date="2014" name="Nature">
        <title>Sequential evolution of bacterial morphology by co-option of a developmental regulator.</title>
        <authorList>
            <person name="Jiang C."/>
            <person name="Brown P.J."/>
            <person name="Ducret A."/>
            <person name="Brun Y.V."/>
        </authorList>
    </citation>
    <scope>NUCLEOTIDE SEQUENCE [LARGE SCALE GENOMIC DNA]</scope>
    <source>
        <strain evidence="2 3">DSM 16100</strain>
    </source>
</reference>
<protein>
    <submittedName>
        <fullName evidence="2">Uncharacterized protein</fullName>
    </submittedName>
</protein>
<dbReference type="EMBL" id="AWGB01000003">
    <property type="protein sequence ID" value="ESQ94456.1"/>
    <property type="molecule type" value="Genomic_DNA"/>
</dbReference>
<dbReference type="Proteomes" id="UP000017837">
    <property type="component" value="Unassembled WGS sequence"/>
</dbReference>
<dbReference type="AlphaFoldDB" id="V4Q1D6"/>
<accession>V4Q1D6</accession>
<comment type="caution">
    <text evidence="2">The sequence shown here is derived from an EMBL/GenBank/DDBJ whole genome shotgun (WGS) entry which is preliminary data.</text>
</comment>
<dbReference type="RefSeq" id="WP_018082190.1">
    <property type="nucleotide sequence ID" value="NZ_AQWM01000011.1"/>
</dbReference>
<organism evidence="2 3">
    <name type="scientific">Asticcacaulis benevestitus DSM 16100 = ATCC BAA-896</name>
    <dbReference type="NCBI Taxonomy" id="1121022"/>
    <lineage>
        <taxon>Bacteria</taxon>
        <taxon>Pseudomonadati</taxon>
        <taxon>Pseudomonadota</taxon>
        <taxon>Alphaproteobacteria</taxon>
        <taxon>Caulobacterales</taxon>
        <taxon>Caulobacteraceae</taxon>
        <taxon>Asticcacaulis</taxon>
    </lineage>
</organism>
<evidence type="ECO:0000256" key="1">
    <source>
        <dbReference type="SAM" id="MobiDB-lite"/>
    </source>
</evidence>
<dbReference type="OrthoDB" id="9970997at2"/>
<proteinExistence type="predicted"/>
<gene>
    <name evidence="2" type="ORF">ABENE_01150</name>
</gene>
<keyword evidence="3" id="KW-1185">Reference proteome</keyword>
<evidence type="ECO:0000313" key="2">
    <source>
        <dbReference type="EMBL" id="ESQ94456.1"/>
    </source>
</evidence>
<name>V4Q1D6_9CAUL</name>
<sequence length="76" mass="8294">MTAPAQKDGYDLAHQEKDVLDYITDIAHELANMAARAGCDTLSHDLKQAIIKSRGPGDTSALNTVSQSEDRPQERL</sequence>